<protein>
    <submittedName>
        <fullName evidence="3">VanZ like protein</fullName>
    </submittedName>
</protein>
<feature type="transmembrane region" description="Helical" evidence="1">
    <location>
        <begin position="109"/>
        <end position="127"/>
    </location>
</feature>
<keyword evidence="1" id="KW-0472">Membrane</keyword>
<dbReference type="PANTHER" id="PTHR36834:SF1">
    <property type="entry name" value="INTEGRAL MEMBRANE PROTEIN"/>
    <property type="match status" value="1"/>
</dbReference>
<evidence type="ECO:0000313" key="3">
    <source>
        <dbReference type="EMBL" id="TWE01244.1"/>
    </source>
</evidence>
<dbReference type="InterPro" id="IPR006976">
    <property type="entry name" value="VanZ-like"/>
</dbReference>
<evidence type="ECO:0000256" key="1">
    <source>
        <dbReference type="SAM" id="Phobius"/>
    </source>
</evidence>
<organism evidence="3 4">
    <name type="scientific">Neobacillus bataviensis</name>
    <dbReference type="NCBI Taxonomy" id="220685"/>
    <lineage>
        <taxon>Bacteria</taxon>
        <taxon>Bacillati</taxon>
        <taxon>Bacillota</taxon>
        <taxon>Bacilli</taxon>
        <taxon>Bacillales</taxon>
        <taxon>Bacillaceae</taxon>
        <taxon>Neobacillus</taxon>
    </lineage>
</organism>
<evidence type="ECO:0000313" key="4">
    <source>
        <dbReference type="Proteomes" id="UP000319671"/>
    </source>
</evidence>
<comment type="caution">
    <text evidence="3">The sequence shown here is derived from an EMBL/GenBank/DDBJ whole genome shotgun (WGS) entry which is preliminary data.</text>
</comment>
<accession>A0A561DCW4</accession>
<keyword evidence="1" id="KW-0812">Transmembrane</keyword>
<keyword evidence="1" id="KW-1133">Transmembrane helix</keyword>
<dbReference type="InterPro" id="IPR053150">
    <property type="entry name" value="Teicoplanin_resist-assoc"/>
</dbReference>
<feature type="transmembrane region" description="Helical" evidence="1">
    <location>
        <begin position="84"/>
        <end position="103"/>
    </location>
</feature>
<keyword evidence="4" id="KW-1185">Reference proteome</keyword>
<feature type="transmembrane region" description="Helical" evidence="1">
    <location>
        <begin position="54"/>
        <end position="72"/>
    </location>
</feature>
<evidence type="ECO:0000259" key="2">
    <source>
        <dbReference type="Pfam" id="PF04892"/>
    </source>
</evidence>
<dbReference type="EMBL" id="VIVN01000006">
    <property type="protein sequence ID" value="TWE01244.1"/>
    <property type="molecule type" value="Genomic_DNA"/>
</dbReference>
<dbReference type="Pfam" id="PF04892">
    <property type="entry name" value="VanZ"/>
    <property type="match status" value="1"/>
</dbReference>
<feature type="domain" description="VanZ-like" evidence="2">
    <location>
        <begin position="9"/>
        <end position="128"/>
    </location>
</feature>
<dbReference type="PANTHER" id="PTHR36834">
    <property type="entry name" value="MEMBRANE PROTEIN-RELATED"/>
    <property type="match status" value="1"/>
</dbReference>
<name>A0A561DCW4_9BACI</name>
<dbReference type="Proteomes" id="UP000319671">
    <property type="component" value="Unassembled WGS sequence"/>
</dbReference>
<reference evidence="3 4" key="1">
    <citation type="submission" date="2019-06" db="EMBL/GenBank/DDBJ databases">
        <title>Sorghum-associated microbial communities from plants grown in Nebraska, USA.</title>
        <authorList>
            <person name="Schachtman D."/>
        </authorList>
    </citation>
    <scope>NUCLEOTIDE SEQUENCE [LARGE SCALE GENOMIC DNA]</scope>
    <source>
        <strain evidence="3 4">2482</strain>
    </source>
</reference>
<proteinExistence type="predicted"/>
<dbReference type="AlphaFoldDB" id="A0A561DCW4"/>
<sequence length="137" mass="15524">MKKKILINLLFIFSLIFIFRYTMLPNSSLGIGMGKGGFNLIPFKSLGNPLSPGFFINVGGNILLFLPFGLVLPLKLYKIDRMQIVTLIGLSLSIMIECIQLTMPNRWTDINDVILNTLGTYIGFRLFSKFRLAYILK</sequence>
<gene>
    <name evidence="3" type="ORF">FB550_106302</name>
</gene>